<dbReference type="AlphaFoldDB" id="A0A0M3HFE1"/>
<dbReference type="Proteomes" id="UP000036681">
    <property type="component" value="Unplaced"/>
</dbReference>
<organism evidence="1 2">
    <name type="scientific">Ascaris lumbricoides</name>
    <name type="common">Giant roundworm</name>
    <dbReference type="NCBI Taxonomy" id="6252"/>
    <lineage>
        <taxon>Eukaryota</taxon>
        <taxon>Metazoa</taxon>
        <taxon>Ecdysozoa</taxon>
        <taxon>Nematoda</taxon>
        <taxon>Chromadorea</taxon>
        <taxon>Rhabditida</taxon>
        <taxon>Spirurina</taxon>
        <taxon>Ascaridomorpha</taxon>
        <taxon>Ascaridoidea</taxon>
        <taxon>Ascarididae</taxon>
        <taxon>Ascaris</taxon>
    </lineage>
</organism>
<evidence type="ECO:0000313" key="2">
    <source>
        <dbReference type="WBParaSite" id="ALUE_0000023601-mRNA-1"/>
    </source>
</evidence>
<name>A0A0M3HFE1_ASCLU</name>
<proteinExistence type="predicted"/>
<keyword evidence="1" id="KW-1185">Reference proteome</keyword>
<sequence length="54" mass="6190">MHRILNPPINRVYSCWNNYYDAVTPEKQFSSPDVVVVMPCVVQYSRGSEDVVSV</sequence>
<protein>
    <submittedName>
        <fullName evidence="2">Carbonic anhydrase</fullName>
    </submittedName>
</protein>
<evidence type="ECO:0000313" key="1">
    <source>
        <dbReference type="Proteomes" id="UP000036681"/>
    </source>
</evidence>
<dbReference type="WBParaSite" id="ALUE_0000023601-mRNA-1">
    <property type="protein sequence ID" value="ALUE_0000023601-mRNA-1"/>
    <property type="gene ID" value="ALUE_0000023601"/>
</dbReference>
<accession>A0A0M3HFE1</accession>
<reference evidence="2" key="1">
    <citation type="submission" date="2017-02" db="UniProtKB">
        <authorList>
            <consortium name="WormBaseParasite"/>
        </authorList>
    </citation>
    <scope>IDENTIFICATION</scope>
</reference>